<evidence type="ECO:0000256" key="5">
    <source>
        <dbReference type="RuleBase" id="RU368122"/>
    </source>
</evidence>
<dbReference type="AlphaFoldDB" id="A0A9W9CH42"/>
<dbReference type="PANTHER" id="PTHR33353">
    <property type="entry name" value="PUTATIVE (AFU_ORTHOLOGUE AFUA_1G12560)-RELATED"/>
    <property type="match status" value="1"/>
</dbReference>
<dbReference type="InterPro" id="IPR049892">
    <property type="entry name" value="AA9"/>
</dbReference>
<dbReference type="OrthoDB" id="5558646at2759"/>
<evidence type="ECO:0000256" key="6">
    <source>
        <dbReference type="SAM" id="SignalP"/>
    </source>
</evidence>
<evidence type="ECO:0000256" key="4">
    <source>
        <dbReference type="ARBA" id="ARBA00023157"/>
    </source>
</evidence>
<evidence type="ECO:0000256" key="2">
    <source>
        <dbReference type="ARBA" id="ARBA00004613"/>
    </source>
</evidence>
<evidence type="ECO:0000313" key="9">
    <source>
        <dbReference type="Proteomes" id="UP001140560"/>
    </source>
</evidence>
<keyword evidence="4 5" id="KW-1015">Disulfide bond</keyword>
<keyword evidence="9" id="KW-1185">Reference proteome</keyword>
<sequence>MKFQLLSTAALASTISAHTIFQKVSVNGADQGQLKGVRAPDSDYPITSVTDSAFACNKDLKHQDSTVITVPAGAKVGAWWGHVIGGAQGANDADNPIAKSHKGPISYYLAKVDNAATTGTSGLQWFKVAHDGLSNGKWAVDTMIANGGWHYFTMPTCVAPGDYLMRVELIALHGAQNQGGAQFYMECAQIRVTGSGTNKGSGFVSFPWRVQGKRSGCAGQYI</sequence>
<dbReference type="CDD" id="cd21175">
    <property type="entry name" value="LPMO_AA9"/>
    <property type="match status" value="1"/>
</dbReference>
<gene>
    <name evidence="8" type="ORF">N0V83_009665</name>
</gene>
<protein>
    <recommendedName>
        <fullName evidence="5">AA9 family lytic polysaccharide monooxygenase</fullName>
        <ecNumber evidence="5">1.14.99.56</ecNumber>
    </recommendedName>
    <alternativeName>
        <fullName evidence="5">Endo-beta-1,4-glucanase</fullName>
    </alternativeName>
    <alternativeName>
        <fullName evidence="5">Glycosyl hydrolase 61 family protein</fullName>
    </alternativeName>
</protein>
<dbReference type="InterPro" id="IPR005103">
    <property type="entry name" value="AA9_LPMO"/>
</dbReference>
<keyword evidence="5" id="KW-0624">Polysaccharide degradation</keyword>
<comment type="catalytic activity">
    <reaction evidence="5">
        <text>[(1-&gt;4)-beta-D-glucosyl]n+m + reduced acceptor + O2 = 4-dehydro-beta-D-glucosyl-[(1-&gt;4)-beta-D-glucosyl]n-1 + [(1-&gt;4)-beta-D-glucosyl]m + acceptor + H2O.</text>
        <dbReference type="EC" id="1.14.99.56"/>
    </reaction>
</comment>
<evidence type="ECO:0000313" key="8">
    <source>
        <dbReference type="EMBL" id="KAJ4363372.1"/>
    </source>
</evidence>
<dbReference type="EC" id="1.14.99.56" evidence="5"/>
<feature type="chain" id="PRO_5040812089" description="AA9 family lytic polysaccharide monooxygenase" evidence="6">
    <location>
        <begin position="18"/>
        <end position="222"/>
    </location>
</feature>
<dbReference type="PANTHER" id="PTHR33353:SF13">
    <property type="entry name" value="ENDOGLUCANASE II"/>
    <property type="match status" value="1"/>
</dbReference>
<dbReference type="EMBL" id="JAPEUY010000019">
    <property type="protein sequence ID" value="KAJ4363372.1"/>
    <property type="molecule type" value="Genomic_DNA"/>
</dbReference>
<reference evidence="8" key="1">
    <citation type="submission" date="2022-10" db="EMBL/GenBank/DDBJ databases">
        <title>Tapping the CABI collections for fungal endophytes: first genome assemblies for Collariella, Neodidymelliopsis, Ascochyta clinopodiicola, Didymella pomorum, Didymosphaeria variabile, Neocosmospora piperis and Neocucurbitaria cava.</title>
        <authorList>
            <person name="Hill R."/>
        </authorList>
    </citation>
    <scope>NUCLEOTIDE SEQUENCE</scope>
    <source>
        <strain evidence="8">IMI 356814</strain>
    </source>
</reference>
<comment type="cofactor">
    <cofactor evidence="1">
        <name>Cu(2+)</name>
        <dbReference type="ChEBI" id="CHEBI:29036"/>
    </cofactor>
</comment>
<keyword evidence="6" id="KW-0732">Signal</keyword>
<proteinExistence type="predicted"/>
<comment type="caution">
    <text evidence="8">The sequence shown here is derived from an EMBL/GenBank/DDBJ whole genome shotgun (WGS) entry which is preliminary data.</text>
</comment>
<dbReference type="GO" id="GO:0005576">
    <property type="term" value="C:extracellular region"/>
    <property type="evidence" value="ECO:0007669"/>
    <property type="project" value="UniProtKB-SubCell"/>
</dbReference>
<keyword evidence="5" id="KW-0136">Cellulose degradation</keyword>
<dbReference type="Gene3D" id="2.70.50.70">
    <property type="match status" value="1"/>
</dbReference>
<dbReference type="GO" id="GO:0030248">
    <property type="term" value="F:cellulose binding"/>
    <property type="evidence" value="ECO:0007669"/>
    <property type="project" value="UniProtKB-UniRule"/>
</dbReference>
<keyword evidence="3 5" id="KW-0964">Secreted</keyword>
<comment type="subcellular location">
    <subcellularLocation>
        <location evidence="2 5">Secreted</location>
    </subcellularLocation>
</comment>
<name>A0A9W9CH42_9PLEO</name>
<dbReference type="GO" id="GO:0008810">
    <property type="term" value="F:cellulase activity"/>
    <property type="evidence" value="ECO:0007669"/>
    <property type="project" value="UniProtKB-UniRule"/>
</dbReference>
<feature type="signal peptide" evidence="6">
    <location>
        <begin position="1"/>
        <end position="17"/>
    </location>
</feature>
<comment type="function">
    <text evidence="5">Lytic polysaccharide monooxygenase (LMPO) that depolymerizes crystalline and amorphous polysaccharides via the oxidation of scissile alpha- or beta-(1-4)-glycosidic bonds, yielding C1 and/or C4 oxidation products. Catalysis by LPMOs requires the reduction of the active-site copper from Cu(II) to Cu(I) by a reducing agent and H(2)O(2) or O(2) as a cosubstrate.</text>
</comment>
<accession>A0A9W9CH42</accession>
<dbReference type="Proteomes" id="UP001140560">
    <property type="component" value="Unassembled WGS sequence"/>
</dbReference>
<dbReference type="GO" id="GO:0030245">
    <property type="term" value="P:cellulose catabolic process"/>
    <property type="evidence" value="ECO:0007669"/>
    <property type="project" value="UniProtKB-UniRule"/>
</dbReference>
<keyword evidence="5" id="KW-0119">Carbohydrate metabolism</keyword>
<feature type="domain" description="Auxiliary Activity family 9 catalytic" evidence="7">
    <location>
        <begin position="18"/>
        <end position="215"/>
    </location>
</feature>
<dbReference type="Pfam" id="PF03443">
    <property type="entry name" value="AA9"/>
    <property type="match status" value="1"/>
</dbReference>
<evidence type="ECO:0000256" key="1">
    <source>
        <dbReference type="ARBA" id="ARBA00001973"/>
    </source>
</evidence>
<organism evidence="8 9">
    <name type="scientific">Neocucurbitaria cava</name>
    <dbReference type="NCBI Taxonomy" id="798079"/>
    <lineage>
        <taxon>Eukaryota</taxon>
        <taxon>Fungi</taxon>
        <taxon>Dikarya</taxon>
        <taxon>Ascomycota</taxon>
        <taxon>Pezizomycotina</taxon>
        <taxon>Dothideomycetes</taxon>
        <taxon>Pleosporomycetidae</taxon>
        <taxon>Pleosporales</taxon>
        <taxon>Pleosporineae</taxon>
        <taxon>Cucurbitariaceae</taxon>
        <taxon>Neocucurbitaria</taxon>
    </lineage>
</organism>
<evidence type="ECO:0000259" key="7">
    <source>
        <dbReference type="Pfam" id="PF03443"/>
    </source>
</evidence>
<comment type="domain">
    <text evidence="5">Has a modular structure: an endo-beta-1,4-glucanase catalytic module at the N-terminus, a linker rich in serines and threonines, and a C-terminal carbohydrate-binding module (CBM).</text>
</comment>
<evidence type="ECO:0000256" key="3">
    <source>
        <dbReference type="ARBA" id="ARBA00022525"/>
    </source>
</evidence>